<dbReference type="InterPro" id="IPR037069">
    <property type="entry name" value="AcylCoA_DH/ox_N_sf"/>
</dbReference>
<feature type="domain" description="Acyl-CoA dehydrogenase/oxidase C-terminal" evidence="6">
    <location>
        <begin position="238"/>
        <end position="371"/>
    </location>
</feature>
<evidence type="ECO:0000259" key="7">
    <source>
        <dbReference type="Pfam" id="PF02771"/>
    </source>
</evidence>
<evidence type="ECO:0000256" key="4">
    <source>
        <dbReference type="ARBA" id="ARBA00022827"/>
    </source>
</evidence>
<sequence length="374" mass="39877">MSVRDFVSGGSALTAEHLALRQAVRDFLADRLPTEDLVTRTESGAAFDRALWADLAGQLGAHGITVAEEHGGSGFGWVEQALVFHELGRVLYAGPYLAAVGLAIPLLAACDDQEARERWLPGLAAGELIATVALDTPMRDPLRVRREGGAARLTGRLSHVMFAAQADVLFVPVTGEDGAVSLFAVPAGAGVSARPLASLDMTREFATVDLEDAAAVPVGAPGEGDTVLDLVRDRAVLALSAEQVGGTEAVLEMAVDYAKVREQFDRPIGSFQAIKHTCSRMMLELESARALTEHAAWIADERPSMLPAAVAACGALCSEAYAQAAYDALHIHGGLGFTWEHRAHLYYRRAKSDELLFGSPGTHRARLARWICDS</sequence>
<organism evidence="8 9">
    <name type="scientific">Pseudofrankia asymbiotica</name>
    <dbReference type="NCBI Taxonomy" id="1834516"/>
    <lineage>
        <taxon>Bacteria</taxon>
        <taxon>Bacillati</taxon>
        <taxon>Actinomycetota</taxon>
        <taxon>Actinomycetes</taxon>
        <taxon>Frankiales</taxon>
        <taxon>Frankiaceae</taxon>
        <taxon>Pseudofrankia</taxon>
    </lineage>
</organism>
<dbReference type="PANTHER" id="PTHR43884:SF20">
    <property type="entry name" value="ACYL-COA DEHYDROGENASE FADE28"/>
    <property type="match status" value="1"/>
</dbReference>
<dbReference type="STRING" id="1834516.BL253_20705"/>
<dbReference type="InterPro" id="IPR046373">
    <property type="entry name" value="Acyl-CoA_Oxase/DH_mid-dom_sf"/>
</dbReference>
<dbReference type="InterPro" id="IPR009075">
    <property type="entry name" value="AcylCo_DH/oxidase_C"/>
</dbReference>
<evidence type="ECO:0000256" key="5">
    <source>
        <dbReference type="ARBA" id="ARBA00023002"/>
    </source>
</evidence>
<dbReference type="InterPro" id="IPR036250">
    <property type="entry name" value="AcylCo_DH-like_C"/>
</dbReference>
<dbReference type="GO" id="GO:0003995">
    <property type="term" value="F:acyl-CoA dehydrogenase activity"/>
    <property type="evidence" value="ECO:0007669"/>
    <property type="project" value="TreeGrafter"/>
</dbReference>
<keyword evidence="9" id="KW-1185">Reference proteome</keyword>
<dbReference type="SUPFAM" id="SSF47203">
    <property type="entry name" value="Acyl-CoA dehydrogenase C-terminal domain-like"/>
    <property type="match status" value="1"/>
</dbReference>
<dbReference type="Pfam" id="PF02771">
    <property type="entry name" value="Acyl-CoA_dh_N"/>
    <property type="match status" value="1"/>
</dbReference>
<evidence type="ECO:0000313" key="9">
    <source>
        <dbReference type="Proteomes" id="UP000188929"/>
    </source>
</evidence>
<reference evidence="9" key="1">
    <citation type="submission" date="2016-10" db="EMBL/GenBank/DDBJ databases">
        <title>Frankia sp. NRRL B-16386 Genome sequencing.</title>
        <authorList>
            <person name="Ghodhbane-Gtari F."/>
            <person name="Swanson E."/>
            <person name="Gueddou A."/>
            <person name="Hezbri K."/>
            <person name="Ktari K."/>
            <person name="Nouioui I."/>
            <person name="Morris K."/>
            <person name="Simpson S."/>
            <person name="Abebe-Akele F."/>
            <person name="Thomas K."/>
            <person name="Gtari M."/>
            <person name="Tisa L.S."/>
        </authorList>
    </citation>
    <scope>NUCLEOTIDE SEQUENCE [LARGE SCALE GENOMIC DNA]</scope>
    <source>
        <strain evidence="9">NRRL B-16386</strain>
    </source>
</reference>
<gene>
    <name evidence="8" type="ORF">BL253_20705</name>
</gene>
<evidence type="ECO:0000259" key="6">
    <source>
        <dbReference type="Pfam" id="PF00441"/>
    </source>
</evidence>
<dbReference type="CDD" id="cd00567">
    <property type="entry name" value="ACAD"/>
    <property type="match status" value="1"/>
</dbReference>
<dbReference type="AlphaFoldDB" id="A0A1V2I7R6"/>
<dbReference type="Proteomes" id="UP000188929">
    <property type="component" value="Unassembled WGS sequence"/>
</dbReference>
<keyword evidence="3" id="KW-0285">Flavoprotein</keyword>
<dbReference type="Pfam" id="PF00441">
    <property type="entry name" value="Acyl-CoA_dh_1"/>
    <property type="match status" value="1"/>
</dbReference>
<dbReference type="PANTHER" id="PTHR43884">
    <property type="entry name" value="ACYL-COA DEHYDROGENASE"/>
    <property type="match status" value="1"/>
</dbReference>
<comment type="caution">
    <text evidence="8">The sequence shown here is derived from an EMBL/GenBank/DDBJ whole genome shotgun (WGS) entry which is preliminary data.</text>
</comment>
<evidence type="ECO:0000256" key="2">
    <source>
        <dbReference type="ARBA" id="ARBA00009347"/>
    </source>
</evidence>
<comment type="similarity">
    <text evidence="2">Belongs to the acyl-CoA dehydrogenase family.</text>
</comment>
<evidence type="ECO:0000313" key="8">
    <source>
        <dbReference type="EMBL" id="ONH28085.1"/>
    </source>
</evidence>
<dbReference type="Gene3D" id="1.20.140.10">
    <property type="entry name" value="Butyryl-CoA Dehydrogenase, subunit A, domain 3"/>
    <property type="match status" value="1"/>
</dbReference>
<proteinExistence type="inferred from homology"/>
<accession>A0A1V2I7R6</accession>
<feature type="domain" description="Acyl-CoA dehydrogenase/oxidase N-terminal" evidence="7">
    <location>
        <begin position="14"/>
        <end position="127"/>
    </location>
</feature>
<evidence type="ECO:0008006" key="10">
    <source>
        <dbReference type="Google" id="ProtNLM"/>
    </source>
</evidence>
<name>A0A1V2I7R6_9ACTN</name>
<dbReference type="Gene3D" id="2.40.110.10">
    <property type="entry name" value="Butyryl-CoA Dehydrogenase, subunit A, domain 2"/>
    <property type="match status" value="1"/>
</dbReference>
<protein>
    <recommendedName>
        <fullName evidence="10">Acyl-CoA dehydrogenase</fullName>
    </recommendedName>
</protein>
<dbReference type="EMBL" id="MOMC01000043">
    <property type="protein sequence ID" value="ONH28085.1"/>
    <property type="molecule type" value="Genomic_DNA"/>
</dbReference>
<dbReference type="GO" id="GO:0050660">
    <property type="term" value="F:flavin adenine dinucleotide binding"/>
    <property type="evidence" value="ECO:0007669"/>
    <property type="project" value="InterPro"/>
</dbReference>
<dbReference type="InterPro" id="IPR013786">
    <property type="entry name" value="AcylCoA_DH/ox_N"/>
</dbReference>
<evidence type="ECO:0000256" key="3">
    <source>
        <dbReference type="ARBA" id="ARBA00022630"/>
    </source>
</evidence>
<keyword evidence="5" id="KW-0560">Oxidoreductase</keyword>
<dbReference type="SUPFAM" id="SSF56645">
    <property type="entry name" value="Acyl-CoA dehydrogenase NM domain-like"/>
    <property type="match status" value="1"/>
</dbReference>
<comment type="cofactor">
    <cofactor evidence="1">
        <name>FAD</name>
        <dbReference type="ChEBI" id="CHEBI:57692"/>
    </cofactor>
</comment>
<dbReference type="InterPro" id="IPR009100">
    <property type="entry name" value="AcylCoA_DH/oxidase_NM_dom_sf"/>
</dbReference>
<keyword evidence="4" id="KW-0274">FAD</keyword>
<evidence type="ECO:0000256" key="1">
    <source>
        <dbReference type="ARBA" id="ARBA00001974"/>
    </source>
</evidence>
<dbReference type="Gene3D" id="1.10.540.10">
    <property type="entry name" value="Acyl-CoA dehydrogenase/oxidase, N-terminal domain"/>
    <property type="match status" value="1"/>
</dbReference>